<dbReference type="GO" id="GO:0005829">
    <property type="term" value="C:cytosol"/>
    <property type="evidence" value="ECO:0007669"/>
    <property type="project" value="TreeGrafter"/>
</dbReference>
<reference evidence="3 5" key="2">
    <citation type="submission" date="2019-07" db="EMBL/GenBank/DDBJ databases">
        <title>Whole genome shotgun sequence of Acetobacter cibinongensis NBRC 16605.</title>
        <authorList>
            <person name="Hosoyama A."/>
            <person name="Uohara A."/>
            <person name="Ohji S."/>
            <person name="Ichikawa N."/>
        </authorList>
    </citation>
    <scope>NUCLEOTIDE SEQUENCE [LARGE SCALE GENOMIC DNA]</scope>
    <source>
        <strain evidence="3 5">NBRC 16605</strain>
    </source>
</reference>
<keyword evidence="2" id="KW-0503">Monooxygenase</keyword>
<keyword evidence="2" id="KW-0560">Oxidoreductase</keyword>
<evidence type="ECO:0000313" key="2">
    <source>
        <dbReference type="EMBL" id="GAN60358.1"/>
    </source>
</evidence>
<dbReference type="Gene3D" id="3.30.70.100">
    <property type="match status" value="1"/>
</dbReference>
<dbReference type="InterPro" id="IPR011008">
    <property type="entry name" value="Dimeric_a/b-barrel"/>
</dbReference>
<evidence type="ECO:0000259" key="1">
    <source>
        <dbReference type="PROSITE" id="PS51725"/>
    </source>
</evidence>
<evidence type="ECO:0000313" key="3">
    <source>
        <dbReference type="EMBL" id="GEL58062.1"/>
    </source>
</evidence>
<accession>A0A0D6N460</accession>
<sequence>MSQEITVVARVKAKPGAEKEVAAAMVACVPESRAEATNLQYVPNRDLDDAQTFVFIERWSSREALQAHMETPHFKTLVESLKDKVAEPLSLHILQPLVA</sequence>
<name>A0A0D6N460_9PROT</name>
<accession>A0A6N3SLY8</accession>
<dbReference type="PANTHER" id="PTHR33336">
    <property type="entry name" value="QUINOL MONOOXYGENASE YGIN-RELATED"/>
    <property type="match status" value="1"/>
</dbReference>
<evidence type="ECO:0000313" key="4">
    <source>
        <dbReference type="Proteomes" id="UP000032671"/>
    </source>
</evidence>
<dbReference type="InterPro" id="IPR050744">
    <property type="entry name" value="AI-2_Isomerase_LsrG"/>
</dbReference>
<proteinExistence type="predicted"/>
<protein>
    <submittedName>
        <fullName evidence="2">Antibiotic biosynthesis monooxygenase</fullName>
    </submittedName>
</protein>
<reference evidence="2 4" key="1">
    <citation type="submission" date="2012-11" db="EMBL/GenBank/DDBJ databases">
        <title>Whole genome sequence of Acetobacter cibinongensis 4H-1.</title>
        <authorList>
            <person name="Azuma Y."/>
            <person name="Higashiura N."/>
            <person name="Hirakawa H."/>
            <person name="Matsushita K."/>
        </authorList>
    </citation>
    <scope>NUCLEOTIDE SEQUENCE [LARGE SCALE GENOMIC DNA]</scope>
    <source>
        <strain evidence="2 4">4H-1</strain>
    </source>
</reference>
<dbReference type="SUPFAM" id="SSF54909">
    <property type="entry name" value="Dimeric alpha+beta barrel"/>
    <property type="match status" value="1"/>
</dbReference>
<dbReference type="GO" id="GO:0004497">
    <property type="term" value="F:monooxygenase activity"/>
    <property type="evidence" value="ECO:0007669"/>
    <property type="project" value="UniProtKB-KW"/>
</dbReference>
<dbReference type="Proteomes" id="UP000032671">
    <property type="component" value="Unassembled WGS sequence"/>
</dbReference>
<comment type="caution">
    <text evidence="2">The sequence shown here is derived from an EMBL/GenBank/DDBJ whole genome shotgun (WGS) entry which is preliminary data.</text>
</comment>
<dbReference type="EMBL" id="BAMV01000011">
    <property type="protein sequence ID" value="GAN60358.1"/>
    <property type="molecule type" value="Genomic_DNA"/>
</dbReference>
<organism evidence="2 4">
    <name type="scientific">Acetobacter cibinongensis</name>
    <dbReference type="NCBI Taxonomy" id="146475"/>
    <lineage>
        <taxon>Bacteria</taxon>
        <taxon>Pseudomonadati</taxon>
        <taxon>Pseudomonadota</taxon>
        <taxon>Alphaproteobacteria</taxon>
        <taxon>Acetobacterales</taxon>
        <taxon>Acetobacteraceae</taxon>
        <taxon>Acetobacter</taxon>
    </lineage>
</organism>
<dbReference type="PROSITE" id="PS51725">
    <property type="entry name" value="ABM"/>
    <property type="match status" value="1"/>
</dbReference>
<dbReference type="Proteomes" id="UP000321891">
    <property type="component" value="Unassembled WGS sequence"/>
</dbReference>
<dbReference type="RefSeq" id="WP_048838416.1">
    <property type="nucleotide sequence ID" value="NZ_BAMV01000011.1"/>
</dbReference>
<dbReference type="InterPro" id="IPR007138">
    <property type="entry name" value="ABM_dom"/>
</dbReference>
<feature type="domain" description="ABM" evidence="1">
    <location>
        <begin position="5"/>
        <end position="93"/>
    </location>
</feature>
<dbReference type="AlphaFoldDB" id="A0A0D6N460"/>
<gene>
    <name evidence="2" type="ORF">Abci_011_088</name>
    <name evidence="3" type="ORF">ACI01nite_06640</name>
</gene>
<dbReference type="Pfam" id="PF03992">
    <property type="entry name" value="ABM"/>
    <property type="match status" value="1"/>
</dbReference>
<keyword evidence="5" id="KW-1185">Reference proteome</keyword>
<dbReference type="PANTHER" id="PTHR33336:SF3">
    <property type="entry name" value="ABM DOMAIN-CONTAINING PROTEIN"/>
    <property type="match status" value="1"/>
</dbReference>
<dbReference type="EMBL" id="BJVU01000002">
    <property type="protein sequence ID" value="GEL58062.1"/>
    <property type="molecule type" value="Genomic_DNA"/>
</dbReference>
<evidence type="ECO:0000313" key="5">
    <source>
        <dbReference type="Proteomes" id="UP000321891"/>
    </source>
</evidence>
<dbReference type="STRING" id="1231339.Abci_011_088"/>